<keyword evidence="3" id="KW-1185">Reference proteome</keyword>
<dbReference type="EMBL" id="CP011856">
    <property type="protein sequence ID" value="AKM54758.1"/>
    <property type="molecule type" value="Genomic_DNA"/>
</dbReference>
<feature type="coiled-coil region" evidence="1">
    <location>
        <begin position="32"/>
        <end position="79"/>
    </location>
</feature>
<name>A0A0H3XIN9_9MOLU</name>
<dbReference type="KEGG" id="seri:SERIO_v1c12090"/>
<dbReference type="PATRIC" id="fig|743698.3.peg.1221"/>
<evidence type="ECO:0000256" key="1">
    <source>
        <dbReference type="SAM" id="Coils"/>
    </source>
</evidence>
<organism evidence="2 3">
    <name type="scientific">Spiroplasma eriocheiris</name>
    <dbReference type="NCBI Taxonomy" id="315358"/>
    <lineage>
        <taxon>Bacteria</taxon>
        <taxon>Bacillati</taxon>
        <taxon>Mycoplasmatota</taxon>
        <taxon>Mollicutes</taxon>
        <taxon>Entomoplasmatales</taxon>
        <taxon>Spiroplasmataceae</taxon>
        <taxon>Spiroplasma</taxon>
    </lineage>
</organism>
<dbReference type="Pfam" id="PF09903">
    <property type="entry name" value="DUF2130"/>
    <property type="match status" value="1"/>
</dbReference>
<evidence type="ECO:0000313" key="2">
    <source>
        <dbReference type="EMBL" id="AKM54758.1"/>
    </source>
</evidence>
<keyword evidence="1" id="KW-0175">Coiled coil</keyword>
<dbReference type="InterPro" id="IPR019219">
    <property type="entry name" value="DUF2130"/>
</dbReference>
<protein>
    <recommendedName>
        <fullName evidence="4">DUF2130 domain-containing protein</fullName>
    </recommendedName>
</protein>
<reference evidence="3" key="2">
    <citation type="submission" date="2015-06" db="EMBL/GenBank/DDBJ databases">
        <title>Complete genome sequence of Spiroplasma eriocheiris TDA-040725-5 (DSM 21848).</title>
        <authorList>
            <person name="Lo W.-S."/>
            <person name="Kuo C.-H."/>
        </authorList>
    </citation>
    <scope>NUCLEOTIDE SEQUENCE [LARGE SCALE GENOMIC DNA]</scope>
    <source>
        <strain evidence="3">TDA-040725-5</strain>
    </source>
</reference>
<sequence length="372" mass="43723">MDYKITCPHCGKTIDLQKLDLAKDEHIKAFINQEVKEKLEASQLKLKAEYNDLLIIKAKEQEENLRLKITNEFHEKEKEFHKQLSALSQLNIHFQETQKTHQADLANERKNYTELMQTFNNLKDTLTDSLQKNFDYRYEQATKEYHDKVNQLNEQIRILTNVKNKGNQSEKDFADFLTNQFEQYGDVIERVNPGKNGADIVHQVKISNHKFEEIYYEIKDVDTFQTNYITKFIQDINNRNLQFGAIIARNIPAEWRNNGEYIKEIDNNPGLFVCTFEAARVLFILLRKLVLETEKIKITNQQEYDLKTEIYQKINSPEFRALFKKINELLTDANKKLTTLNNTFIKTYGELLAINSDIESNILNLIASLKLN</sequence>
<accession>A0A0H3XIN9</accession>
<dbReference type="STRING" id="315358.SERIO_v1c12090"/>
<gene>
    <name evidence="2" type="ORF">SERIO_v1c12090</name>
</gene>
<evidence type="ECO:0000313" key="3">
    <source>
        <dbReference type="Proteomes" id="UP000035661"/>
    </source>
</evidence>
<dbReference type="Proteomes" id="UP000035661">
    <property type="component" value="Chromosome"/>
</dbReference>
<dbReference type="RefSeq" id="WP_047791936.1">
    <property type="nucleotide sequence ID" value="NZ_CP011856.1"/>
</dbReference>
<dbReference type="AlphaFoldDB" id="A0A0H3XIN9"/>
<reference evidence="2 3" key="1">
    <citation type="journal article" date="2015" name="Genome Biol. Evol.">
        <title>Found and Lost: The Fates of Horizontally Acquired Genes in Arthropod-Symbiotic Spiroplasma.</title>
        <authorList>
            <person name="Lo W.S."/>
            <person name="Gasparich G.E."/>
            <person name="Kuo C.H."/>
        </authorList>
    </citation>
    <scope>NUCLEOTIDE SEQUENCE [LARGE SCALE GENOMIC DNA]</scope>
    <source>
        <strain evidence="3">TDA-040725-5</strain>
    </source>
</reference>
<evidence type="ECO:0008006" key="4">
    <source>
        <dbReference type="Google" id="ProtNLM"/>
    </source>
</evidence>
<proteinExistence type="predicted"/>